<proteinExistence type="predicted"/>
<dbReference type="RefSeq" id="WP_065612123.1">
    <property type="nucleotide sequence ID" value="NZ_CAWMPN010000031.1"/>
</dbReference>
<dbReference type="EMBL" id="MAJU01000031">
    <property type="protein sequence ID" value="OCH16996.1"/>
    <property type="molecule type" value="Genomic_DNA"/>
</dbReference>
<gene>
    <name evidence="1" type="ORF">A6E04_19270</name>
</gene>
<evidence type="ECO:0000313" key="2">
    <source>
        <dbReference type="Proteomes" id="UP000093523"/>
    </source>
</evidence>
<organism evidence="1 2">
    <name type="scientific">Aliivibrio logei</name>
    <name type="common">Vibrio logei</name>
    <dbReference type="NCBI Taxonomy" id="688"/>
    <lineage>
        <taxon>Bacteria</taxon>
        <taxon>Pseudomonadati</taxon>
        <taxon>Pseudomonadota</taxon>
        <taxon>Gammaproteobacteria</taxon>
        <taxon>Vibrionales</taxon>
        <taxon>Vibrionaceae</taxon>
        <taxon>Aliivibrio</taxon>
    </lineage>
</organism>
<reference evidence="1 2" key="1">
    <citation type="submission" date="2016-06" db="EMBL/GenBank/DDBJ databases">
        <authorList>
            <person name="Kjaerup R.B."/>
            <person name="Dalgaard T.S."/>
            <person name="Juul-Madsen H.R."/>
        </authorList>
    </citation>
    <scope>NUCLEOTIDE SEQUENCE [LARGE SCALE GENOMIC DNA]</scope>
    <source>
        <strain evidence="1 2">1S159</strain>
    </source>
</reference>
<evidence type="ECO:0000313" key="1">
    <source>
        <dbReference type="EMBL" id="OCH16996.1"/>
    </source>
</evidence>
<dbReference type="Proteomes" id="UP000093523">
    <property type="component" value="Unassembled WGS sequence"/>
</dbReference>
<protein>
    <submittedName>
        <fullName evidence="1">Uncharacterized protein</fullName>
    </submittedName>
</protein>
<sequence length="125" mass="14244">MQIKTILLTLFCLFGVLFFVYREGYDKGFTIAIGQMQTQNLKQAEAMIKEANDAVVKDEKVVNAFLANQAEFIKSVTVADTIKPVQNKIIKKEVKYEQKPVERIVGIDDDELRELQRLTHSANAH</sequence>
<dbReference type="AlphaFoldDB" id="A0A1B9NTK3"/>
<name>A0A1B9NTK3_ALILO</name>
<dbReference type="STRING" id="688.A6E04_19270"/>
<accession>A0A1B9NTK3</accession>
<comment type="caution">
    <text evidence="1">The sequence shown here is derived from an EMBL/GenBank/DDBJ whole genome shotgun (WGS) entry which is preliminary data.</text>
</comment>